<dbReference type="EMBL" id="CP003316">
    <property type="protein sequence ID" value="AFA39442.1"/>
    <property type="molecule type" value="Genomic_DNA"/>
</dbReference>
<dbReference type="KEGG" id="pog:Pogu_1415"/>
<dbReference type="AlphaFoldDB" id="H6QAG2"/>
<gene>
    <name evidence="3" type="ordered locus">Pogu_1415</name>
</gene>
<protein>
    <submittedName>
        <fullName evidence="3">Solute:sodium symporter small subunit</fullName>
    </submittedName>
</protein>
<dbReference type="STRING" id="698757.Pogu_1415"/>
<evidence type="ECO:0000313" key="3">
    <source>
        <dbReference type="EMBL" id="AFA39442.1"/>
    </source>
</evidence>
<name>H6QAG2_PYROT</name>
<keyword evidence="1" id="KW-0472">Membrane</keyword>
<feature type="domain" description="Sodium symporter small subunit" evidence="2">
    <location>
        <begin position="15"/>
        <end position="87"/>
    </location>
</feature>
<evidence type="ECO:0000259" key="2">
    <source>
        <dbReference type="Pfam" id="PF13937"/>
    </source>
</evidence>
<keyword evidence="4" id="KW-1185">Reference proteome</keyword>
<evidence type="ECO:0000256" key="1">
    <source>
        <dbReference type="SAM" id="Phobius"/>
    </source>
</evidence>
<dbReference type="InterPro" id="IPR019886">
    <property type="entry name" value="Na_symporter_ssu"/>
</dbReference>
<keyword evidence="1" id="KW-1133">Transmembrane helix</keyword>
<reference evidence="3 4" key="1">
    <citation type="journal article" date="2012" name="Stand. Genomic Sci.">
        <title>Complete genome sequence of Pyrobaculum oguniense.</title>
        <authorList>
            <person name="Bernick D.L."/>
            <person name="Karplus K."/>
            <person name="Lui L.M."/>
            <person name="Coker J.K."/>
            <person name="Murphy J.N."/>
            <person name="Chan P.P."/>
            <person name="Cozen A.E."/>
            <person name="Lowe T.M."/>
        </authorList>
    </citation>
    <scope>NUCLEOTIDE SEQUENCE [LARGE SCALE GENOMIC DNA]</scope>
    <source>
        <strain evidence="3 4">TE7</strain>
    </source>
</reference>
<sequence>MKEVTTTAVSEEVKQWYWKKVQMITIISFIAWLIVAIVLPASAPSFKGVAIGSLPPLHWYIPAFISIVLGIAIIFIYALVMNKLDEELRRRVRI</sequence>
<dbReference type="NCBIfam" id="TIGR03647">
    <property type="entry name" value="Na_symport_sm"/>
    <property type="match status" value="1"/>
</dbReference>
<evidence type="ECO:0000313" key="4">
    <source>
        <dbReference type="Proteomes" id="UP000009062"/>
    </source>
</evidence>
<dbReference type="HOGENOM" id="CLU_184955_0_0_2"/>
<dbReference type="Proteomes" id="UP000009062">
    <property type="component" value="Chromosome"/>
</dbReference>
<feature type="transmembrane region" description="Helical" evidence="1">
    <location>
        <begin position="59"/>
        <end position="80"/>
    </location>
</feature>
<keyword evidence="1" id="KW-0812">Transmembrane</keyword>
<proteinExistence type="predicted"/>
<accession>H6QAG2</accession>
<organism evidence="3 4">
    <name type="scientific">Pyrobaculum oguniense (strain DSM 13380 / JCM 10595 / TE7)</name>
    <dbReference type="NCBI Taxonomy" id="698757"/>
    <lineage>
        <taxon>Archaea</taxon>
        <taxon>Thermoproteota</taxon>
        <taxon>Thermoprotei</taxon>
        <taxon>Thermoproteales</taxon>
        <taxon>Thermoproteaceae</taxon>
        <taxon>Pyrobaculum</taxon>
    </lineage>
</organism>
<dbReference type="eggNOG" id="arCOG06362">
    <property type="taxonomic scope" value="Archaea"/>
</dbReference>
<feature type="transmembrane region" description="Helical" evidence="1">
    <location>
        <begin position="21"/>
        <end position="39"/>
    </location>
</feature>
<dbReference type="Pfam" id="PF13937">
    <property type="entry name" value="DUF4212"/>
    <property type="match status" value="1"/>
</dbReference>